<evidence type="ECO:0000256" key="14">
    <source>
        <dbReference type="SAM" id="Phobius"/>
    </source>
</evidence>
<dbReference type="PANTHER" id="PTHR45528:SF1">
    <property type="entry name" value="SENSOR HISTIDINE KINASE CPXA"/>
    <property type="match status" value="1"/>
</dbReference>
<dbReference type="InterPro" id="IPR036890">
    <property type="entry name" value="HATPase_C_sf"/>
</dbReference>
<dbReference type="Gene3D" id="1.10.287.130">
    <property type="match status" value="1"/>
</dbReference>
<name>A0ABW5YAM5_9SPHI</name>
<comment type="caution">
    <text evidence="17">The sequence shown here is derived from an EMBL/GenBank/DDBJ whole genome shotgun (WGS) entry which is preliminary data.</text>
</comment>
<dbReference type="InterPro" id="IPR003594">
    <property type="entry name" value="HATPase_dom"/>
</dbReference>
<keyword evidence="9" id="KW-0418">Kinase</keyword>
<feature type="transmembrane region" description="Helical" evidence="14">
    <location>
        <begin position="769"/>
        <end position="790"/>
    </location>
</feature>
<evidence type="ECO:0000256" key="8">
    <source>
        <dbReference type="ARBA" id="ARBA00022741"/>
    </source>
</evidence>
<dbReference type="RefSeq" id="WP_377184124.1">
    <property type="nucleotide sequence ID" value="NZ_JBHUPD010000002.1"/>
</dbReference>
<feature type="transmembrane region" description="Helical" evidence="14">
    <location>
        <begin position="936"/>
        <end position="956"/>
    </location>
</feature>
<feature type="transmembrane region" description="Helical" evidence="14">
    <location>
        <begin position="392"/>
        <end position="408"/>
    </location>
</feature>
<dbReference type="InterPro" id="IPR004358">
    <property type="entry name" value="Sig_transdc_His_kin-like_C"/>
</dbReference>
<evidence type="ECO:0000256" key="11">
    <source>
        <dbReference type="ARBA" id="ARBA00022989"/>
    </source>
</evidence>
<evidence type="ECO:0000256" key="4">
    <source>
        <dbReference type="ARBA" id="ARBA00022475"/>
    </source>
</evidence>
<dbReference type="EMBL" id="JBHUPD010000002">
    <property type="protein sequence ID" value="MFD2872439.1"/>
    <property type="molecule type" value="Genomic_DNA"/>
</dbReference>
<dbReference type="SUPFAM" id="SSF47384">
    <property type="entry name" value="Homodimeric domain of signal transducing histidine kinase"/>
    <property type="match status" value="1"/>
</dbReference>
<dbReference type="GO" id="GO:0005524">
    <property type="term" value="F:ATP binding"/>
    <property type="evidence" value="ECO:0007669"/>
    <property type="project" value="UniProtKB-KW"/>
</dbReference>
<organism evidence="17 18">
    <name type="scientific">Mucilaginibacter ximonensis</name>
    <dbReference type="NCBI Taxonomy" id="538021"/>
    <lineage>
        <taxon>Bacteria</taxon>
        <taxon>Pseudomonadati</taxon>
        <taxon>Bacteroidota</taxon>
        <taxon>Sphingobacteriia</taxon>
        <taxon>Sphingobacteriales</taxon>
        <taxon>Sphingobacteriaceae</taxon>
        <taxon>Mucilaginibacter</taxon>
    </lineage>
</organism>
<evidence type="ECO:0000256" key="13">
    <source>
        <dbReference type="ARBA" id="ARBA00023136"/>
    </source>
</evidence>
<comment type="catalytic activity">
    <reaction evidence="1">
        <text>ATP + protein L-histidine = ADP + protein N-phospho-L-histidine.</text>
        <dbReference type="EC" id="2.7.13.3"/>
    </reaction>
</comment>
<dbReference type="PROSITE" id="PS50885">
    <property type="entry name" value="HAMP"/>
    <property type="match status" value="1"/>
</dbReference>
<evidence type="ECO:0000256" key="3">
    <source>
        <dbReference type="ARBA" id="ARBA00012438"/>
    </source>
</evidence>
<sequence length="1237" mass="141898">MLALLGASLLLTSIIVRSTYTPAVNLAQTARMLENGLHQKEEFINKALSAPDGLNRFKAIANNYEDGLKCIQEFTDDHNILVITYKNNRVQYWSDISMIPPGPDYAKEGYSFHRWDNGYYEAVKKSDGDFSVIFLIPVKTNYAVQNQYLKNTFAPDLLKDNNIDIADFTDKDAFPVQSITKVNLFWVKVKSNELNYRFFYFELVLWLITLLVICVLVQNICSYLVNKGQLFLSFIFLAVFIAGIRYLNLEYGWPNFTYRLDIFNPHVYSTSKLFPSLGDLCINLFLISWLVAHIYRQRFKLLKYQPGKAGGYVLVISCIAVLISVSIILMRVFHGLVIHSDINFDVNNVLGLSAYSFCGILMLCLSFFIFYLLNEVFQTICSRVPVPIKHQLILLIIAVITATCYFSIVRQEIITYYILWGLIVVMRGYSYHYNNGKPTTFMFAGVLLICAVIASMSLSHFADQKEKESRKALVHKLENPTDSVADYLLKKVERQIANNPFIINYFADTIHNADYLQNRLQKLYFDGYLSKYDFKVHAYNAHERPLSADQDNPLSAYKDMVMLGSLKVSNYFYRENWGESFGFQNYFGIIPIAKGDKNWGSIVIELKSKALQTTNYFPELLIDGRLRDRDDFKNYSYAFYSDNKLVAQSGSYIYRLVRIAYAYPVKTFNHRTSETESGSWYRPNIIYDHLIYKPSERNVIVVSKKEPSFLYSITSVTFFFVILLLFSVVVFAASWAWLRIKILTITNNKIKWGLKITLGKLMYKTRIQFSMVFAVVITLILVGVVTYISISTEYQTQQDNMIRDRIIKITDAFENGMFDKYMTHINEQSQLKFDAIAASYSSDLVLFDSHGSLLITTQPRIYDDNLIAKRMNAKAYINLCVEKRSEIVNDEMIGGLNYKTVYAPIRSKGETVAFLQLPYFSNQADYKERIGSLLNFMINIYAIIFIAIGLLAVIIARQITNPLNFIQQSLSKTIYGKKNEPIKWDRDDEIGALIKEYNKMISALEASAARLAQSERESAWREMAKQVAHEIKNPLTPLKLGLQLLEKSWREKDAKFDQKFERFSKSFVEQIESLSQIASEFSAFAKMPDTRMERFNIFEVINQAVTIFKQTENFTINYQVPDEPFFVVADRDQLLRCFNNLLKNAIEATPADRLGLLDITYETDEKNISIAVKDNGNGIPEGMREKIFEPNFTTKSSGTGLGLAFVKNSVENAGGKVWFETVAGQGTTFFLSLPAAI</sequence>
<dbReference type="SUPFAM" id="SSF158472">
    <property type="entry name" value="HAMP domain-like"/>
    <property type="match status" value="1"/>
</dbReference>
<dbReference type="Pfam" id="PF00512">
    <property type="entry name" value="HisKA"/>
    <property type="match status" value="1"/>
</dbReference>
<evidence type="ECO:0000256" key="1">
    <source>
        <dbReference type="ARBA" id="ARBA00000085"/>
    </source>
</evidence>
<dbReference type="Gene3D" id="3.30.565.10">
    <property type="entry name" value="Histidine kinase-like ATPase, C-terminal domain"/>
    <property type="match status" value="1"/>
</dbReference>
<evidence type="ECO:0000256" key="12">
    <source>
        <dbReference type="ARBA" id="ARBA00023012"/>
    </source>
</evidence>
<dbReference type="CDD" id="cd00075">
    <property type="entry name" value="HATPase"/>
    <property type="match status" value="1"/>
</dbReference>
<evidence type="ECO:0000313" key="18">
    <source>
        <dbReference type="Proteomes" id="UP001597557"/>
    </source>
</evidence>
<evidence type="ECO:0000256" key="10">
    <source>
        <dbReference type="ARBA" id="ARBA00022840"/>
    </source>
</evidence>
<dbReference type="InterPro" id="IPR003660">
    <property type="entry name" value="HAMP_dom"/>
</dbReference>
<evidence type="ECO:0000256" key="5">
    <source>
        <dbReference type="ARBA" id="ARBA00022553"/>
    </source>
</evidence>
<reference evidence="18" key="1">
    <citation type="journal article" date="2019" name="Int. J. Syst. Evol. Microbiol.">
        <title>The Global Catalogue of Microorganisms (GCM) 10K type strain sequencing project: providing services to taxonomists for standard genome sequencing and annotation.</title>
        <authorList>
            <consortium name="The Broad Institute Genomics Platform"/>
            <consortium name="The Broad Institute Genome Sequencing Center for Infectious Disease"/>
            <person name="Wu L."/>
            <person name="Ma J."/>
        </authorList>
    </citation>
    <scope>NUCLEOTIDE SEQUENCE [LARGE SCALE GENOMIC DNA]</scope>
    <source>
        <strain evidence="18">KCTC 22437</strain>
    </source>
</reference>
<comment type="subcellular location">
    <subcellularLocation>
        <location evidence="2">Cell membrane</location>
        <topology evidence="2">Multi-pass membrane protein</topology>
    </subcellularLocation>
</comment>
<dbReference type="Gene3D" id="6.10.340.10">
    <property type="match status" value="1"/>
</dbReference>
<dbReference type="Pfam" id="PF02518">
    <property type="entry name" value="HATPase_c"/>
    <property type="match status" value="1"/>
</dbReference>
<keyword evidence="10 17" id="KW-0067">ATP-binding</keyword>
<keyword evidence="12" id="KW-0902">Two-component regulatory system</keyword>
<dbReference type="PROSITE" id="PS50109">
    <property type="entry name" value="HIS_KIN"/>
    <property type="match status" value="1"/>
</dbReference>
<feature type="transmembrane region" description="Helical" evidence="14">
    <location>
        <begin position="198"/>
        <end position="217"/>
    </location>
</feature>
<dbReference type="Proteomes" id="UP001597557">
    <property type="component" value="Unassembled WGS sequence"/>
</dbReference>
<proteinExistence type="predicted"/>
<dbReference type="InterPro" id="IPR036097">
    <property type="entry name" value="HisK_dim/P_sf"/>
</dbReference>
<dbReference type="InterPro" id="IPR005467">
    <property type="entry name" value="His_kinase_dom"/>
</dbReference>
<feature type="domain" description="HAMP" evidence="16">
    <location>
        <begin position="957"/>
        <end position="1009"/>
    </location>
</feature>
<feature type="transmembrane region" description="Helical" evidence="14">
    <location>
        <begin position="441"/>
        <end position="462"/>
    </location>
</feature>
<evidence type="ECO:0000256" key="9">
    <source>
        <dbReference type="ARBA" id="ARBA00022777"/>
    </source>
</evidence>
<feature type="domain" description="Histidine kinase" evidence="15">
    <location>
        <begin position="1026"/>
        <end position="1237"/>
    </location>
</feature>
<dbReference type="SMART" id="SM00387">
    <property type="entry name" value="HATPase_c"/>
    <property type="match status" value="1"/>
</dbReference>
<evidence type="ECO:0000259" key="16">
    <source>
        <dbReference type="PROSITE" id="PS50885"/>
    </source>
</evidence>
<keyword evidence="5" id="KW-0597">Phosphoprotein</keyword>
<dbReference type="InterPro" id="IPR050398">
    <property type="entry name" value="HssS/ArlS-like"/>
</dbReference>
<feature type="transmembrane region" description="Helical" evidence="14">
    <location>
        <begin position="273"/>
        <end position="292"/>
    </location>
</feature>
<keyword evidence="8" id="KW-0547">Nucleotide-binding</keyword>
<dbReference type="InterPro" id="IPR003661">
    <property type="entry name" value="HisK_dim/P_dom"/>
</dbReference>
<dbReference type="CDD" id="cd00082">
    <property type="entry name" value="HisKA"/>
    <property type="match status" value="1"/>
</dbReference>
<evidence type="ECO:0000256" key="2">
    <source>
        <dbReference type="ARBA" id="ARBA00004651"/>
    </source>
</evidence>
<protein>
    <recommendedName>
        <fullName evidence="3">histidine kinase</fullName>
        <ecNumber evidence="3">2.7.13.3</ecNumber>
    </recommendedName>
</protein>
<evidence type="ECO:0000259" key="15">
    <source>
        <dbReference type="PROSITE" id="PS50109"/>
    </source>
</evidence>
<dbReference type="EC" id="2.7.13.3" evidence="3"/>
<evidence type="ECO:0000256" key="6">
    <source>
        <dbReference type="ARBA" id="ARBA00022679"/>
    </source>
</evidence>
<keyword evidence="13 14" id="KW-0472">Membrane</keyword>
<accession>A0ABW5YAM5</accession>
<feature type="transmembrane region" description="Helical" evidence="14">
    <location>
        <begin position="312"/>
        <end position="333"/>
    </location>
</feature>
<dbReference type="PRINTS" id="PR00344">
    <property type="entry name" value="BCTRLSENSOR"/>
</dbReference>
<dbReference type="SUPFAM" id="SSF55874">
    <property type="entry name" value="ATPase domain of HSP90 chaperone/DNA topoisomerase II/histidine kinase"/>
    <property type="match status" value="1"/>
</dbReference>
<dbReference type="PANTHER" id="PTHR45528">
    <property type="entry name" value="SENSOR HISTIDINE KINASE CPXA"/>
    <property type="match status" value="1"/>
</dbReference>
<feature type="transmembrane region" description="Helical" evidence="14">
    <location>
        <begin position="353"/>
        <end position="372"/>
    </location>
</feature>
<keyword evidence="7 14" id="KW-0812">Transmembrane</keyword>
<keyword evidence="11 14" id="KW-1133">Transmembrane helix</keyword>
<gene>
    <name evidence="17" type="ORF">ACFS5N_08175</name>
</gene>
<evidence type="ECO:0000256" key="7">
    <source>
        <dbReference type="ARBA" id="ARBA00022692"/>
    </source>
</evidence>
<keyword evidence="6" id="KW-0808">Transferase</keyword>
<feature type="transmembrane region" description="Helical" evidence="14">
    <location>
        <begin position="709"/>
        <end position="738"/>
    </location>
</feature>
<keyword evidence="4" id="KW-1003">Cell membrane</keyword>
<keyword evidence="18" id="KW-1185">Reference proteome</keyword>
<dbReference type="SMART" id="SM00388">
    <property type="entry name" value="HisKA"/>
    <property type="match status" value="1"/>
</dbReference>
<evidence type="ECO:0000313" key="17">
    <source>
        <dbReference type="EMBL" id="MFD2872439.1"/>
    </source>
</evidence>
<feature type="transmembrane region" description="Helical" evidence="14">
    <location>
        <begin position="229"/>
        <end position="247"/>
    </location>
</feature>